<evidence type="ECO:0000313" key="1">
    <source>
        <dbReference type="EMBL" id="KAK7043463.1"/>
    </source>
</evidence>
<gene>
    <name evidence="1" type="ORF">R3P38DRAFT_3177872</name>
</gene>
<dbReference type="EMBL" id="JAWWNJ010000012">
    <property type="protein sequence ID" value="KAK7043463.1"/>
    <property type="molecule type" value="Genomic_DNA"/>
</dbReference>
<comment type="caution">
    <text evidence="1">The sequence shown here is derived from an EMBL/GenBank/DDBJ whole genome shotgun (WGS) entry which is preliminary data.</text>
</comment>
<keyword evidence="2" id="KW-1185">Reference proteome</keyword>
<accession>A0AAW0CUD5</accession>
<protein>
    <submittedName>
        <fullName evidence="1">Uncharacterized protein</fullName>
    </submittedName>
</protein>
<reference evidence="1 2" key="1">
    <citation type="journal article" date="2024" name="J Genomics">
        <title>Draft genome sequencing and assembly of Favolaschia claudopus CIRM-BRFM 2984 isolated from oak limbs.</title>
        <authorList>
            <person name="Navarro D."/>
            <person name="Drula E."/>
            <person name="Chaduli D."/>
            <person name="Cazenave R."/>
            <person name="Ahrendt S."/>
            <person name="Wang J."/>
            <person name="Lipzen A."/>
            <person name="Daum C."/>
            <person name="Barry K."/>
            <person name="Grigoriev I.V."/>
            <person name="Favel A."/>
            <person name="Rosso M.N."/>
            <person name="Martin F."/>
        </authorList>
    </citation>
    <scope>NUCLEOTIDE SEQUENCE [LARGE SCALE GENOMIC DNA]</scope>
    <source>
        <strain evidence="1 2">CIRM-BRFM 2984</strain>
    </source>
</reference>
<name>A0AAW0CUD5_9AGAR</name>
<dbReference type="AlphaFoldDB" id="A0AAW0CUD5"/>
<dbReference type="Proteomes" id="UP001362999">
    <property type="component" value="Unassembled WGS sequence"/>
</dbReference>
<proteinExistence type="predicted"/>
<organism evidence="1 2">
    <name type="scientific">Favolaschia claudopus</name>
    <dbReference type="NCBI Taxonomy" id="2862362"/>
    <lineage>
        <taxon>Eukaryota</taxon>
        <taxon>Fungi</taxon>
        <taxon>Dikarya</taxon>
        <taxon>Basidiomycota</taxon>
        <taxon>Agaricomycotina</taxon>
        <taxon>Agaricomycetes</taxon>
        <taxon>Agaricomycetidae</taxon>
        <taxon>Agaricales</taxon>
        <taxon>Marasmiineae</taxon>
        <taxon>Mycenaceae</taxon>
        <taxon>Favolaschia</taxon>
    </lineage>
</organism>
<evidence type="ECO:0000313" key="2">
    <source>
        <dbReference type="Proteomes" id="UP001362999"/>
    </source>
</evidence>
<sequence>MAADIVIDYVYICRGNSLPNYLLLWLAALRVNTSHLDISDDDDDEEIPELLAPEEDDQYCPCCLAHLVKSKL</sequence>